<dbReference type="GO" id="GO:0035556">
    <property type="term" value="P:intracellular signal transduction"/>
    <property type="evidence" value="ECO:0007669"/>
    <property type="project" value="TreeGrafter"/>
</dbReference>
<dbReference type="PROSITE" id="PS00108">
    <property type="entry name" value="PROTEIN_KINASE_ST"/>
    <property type="match status" value="1"/>
</dbReference>
<keyword evidence="1" id="KW-0547">Nucleotide-binding</keyword>
<dbReference type="GO" id="GO:0004674">
    <property type="term" value="F:protein serine/threonine kinase activity"/>
    <property type="evidence" value="ECO:0007669"/>
    <property type="project" value="TreeGrafter"/>
</dbReference>
<dbReference type="PROSITE" id="PS50011">
    <property type="entry name" value="PROTEIN_KINASE_DOM"/>
    <property type="match status" value="1"/>
</dbReference>
<organism evidence="4">
    <name type="scientific">Bandra megavirus</name>
    <dbReference type="NCBI Taxonomy" id="2071566"/>
    <lineage>
        <taxon>Viruses</taxon>
        <taxon>Varidnaviria</taxon>
        <taxon>Bamfordvirae</taxon>
        <taxon>Nucleocytoviricota</taxon>
        <taxon>Megaviricetes</taxon>
        <taxon>Imitervirales</taxon>
        <taxon>Mimiviridae</taxon>
        <taxon>Megamimivirinae</taxon>
        <taxon>Megavirus</taxon>
    </lineage>
</organism>
<evidence type="ECO:0000313" key="4">
    <source>
        <dbReference type="EMBL" id="AUV58401.1"/>
    </source>
</evidence>
<keyword evidence="4" id="KW-0418">Kinase</keyword>
<dbReference type="Gene3D" id="1.10.510.10">
    <property type="entry name" value="Transferase(Phosphotransferase) domain 1"/>
    <property type="match status" value="1"/>
</dbReference>
<evidence type="ECO:0000259" key="3">
    <source>
        <dbReference type="PROSITE" id="PS50011"/>
    </source>
</evidence>
<reference evidence="4" key="1">
    <citation type="submission" date="2018-01" db="EMBL/GenBank/DDBJ databases">
        <title>Draft genome sequence of Bandra megavirus.</title>
        <authorList>
            <person name="Chatterjee A."/>
            <person name="Yadav R."/>
            <person name="Kondabagil K."/>
        </authorList>
    </citation>
    <scope>NUCLEOTIDE SEQUENCE</scope>
    <source>
        <strain evidence="4">KK-1</strain>
    </source>
</reference>
<dbReference type="Pfam" id="PF00069">
    <property type="entry name" value="Pkinase"/>
    <property type="match status" value="1"/>
</dbReference>
<evidence type="ECO:0000256" key="1">
    <source>
        <dbReference type="ARBA" id="ARBA00022741"/>
    </source>
</evidence>
<feature type="domain" description="Protein kinase" evidence="3">
    <location>
        <begin position="1"/>
        <end position="259"/>
    </location>
</feature>
<dbReference type="PANTHER" id="PTHR24346:SF30">
    <property type="entry name" value="MATERNAL EMBRYONIC LEUCINE ZIPPER KINASE"/>
    <property type="match status" value="1"/>
</dbReference>
<dbReference type="EMBL" id="MG779338">
    <property type="protein sequence ID" value="AUV58401.1"/>
    <property type="molecule type" value="Genomic_DNA"/>
</dbReference>
<dbReference type="SMART" id="SM00220">
    <property type="entry name" value="S_TKc"/>
    <property type="match status" value="1"/>
</dbReference>
<evidence type="ECO:0000256" key="2">
    <source>
        <dbReference type="ARBA" id="ARBA00022840"/>
    </source>
</evidence>
<sequence length="263" mass="31328">MSKEVFEKIYKIEKTIYKSKNSRVSVAECIETGEKVIVKKIEKKNDKSKKRILNEYHIPKLIDCNGIIKTDKYIEDKYNCYLIYPYNPISISLYEMDYNNKDYEFFFKIICQLCDTIKKIHDMDFIHRDIKPHNIIVQDTQAYLIDFDLACSLTDPKFPIQPKLTGTPNYMAPEIWMYDKNIDYKLTDIYSFGVTIYYVFNKKKCPYKCKSISDMEYAIRNTKPKQCNSGYDYIDDFVMKIIDKNPKNRPDLDTIKNFFSKLL</sequence>
<dbReference type="InterPro" id="IPR011009">
    <property type="entry name" value="Kinase-like_dom_sf"/>
</dbReference>
<dbReference type="InterPro" id="IPR000719">
    <property type="entry name" value="Prot_kinase_dom"/>
</dbReference>
<protein>
    <submittedName>
        <fullName evidence="4">Serine/threonine kinase</fullName>
    </submittedName>
</protein>
<dbReference type="PANTHER" id="PTHR24346">
    <property type="entry name" value="MAP/MICROTUBULE AFFINITY-REGULATING KINASE"/>
    <property type="match status" value="1"/>
</dbReference>
<dbReference type="InterPro" id="IPR008271">
    <property type="entry name" value="Ser/Thr_kinase_AS"/>
</dbReference>
<dbReference type="Gene3D" id="3.30.200.20">
    <property type="entry name" value="Phosphorylase Kinase, domain 1"/>
    <property type="match status" value="1"/>
</dbReference>
<name>A0A2K9V868_9VIRU</name>
<accession>A0A2K9V868</accession>
<keyword evidence="2" id="KW-0067">ATP-binding</keyword>
<dbReference type="SUPFAM" id="SSF56112">
    <property type="entry name" value="Protein kinase-like (PK-like)"/>
    <property type="match status" value="1"/>
</dbReference>
<keyword evidence="4" id="KW-0808">Transferase</keyword>
<proteinExistence type="predicted"/>
<dbReference type="GO" id="GO:0005524">
    <property type="term" value="F:ATP binding"/>
    <property type="evidence" value="ECO:0007669"/>
    <property type="project" value="UniProtKB-KW"/>
</dbReference>